<protein>
    <submittedName>
        <fullName evidence="2">Uncharacterized protein</fullName>
    </submittedName>
</protein>
<comment type="caution">
    <text evidence="2">The sequence shown here is derived from an EMBL/GenBank/DDBJ whole genome shotgun (WGS) entry which is preliminary data.</text>
</comment>
<dbReference type="Proteomes" id="UP000559256">
    <property type="component" value="Unassembled WGS sequence"/>
</dbReference>
<proteinExistence type="predicted"/>
<feature type="compositionally biased region" description="Acidic residues" evidence="1">
    <location>
        <begin position="165"/>
        <end position="175"/>
    </location>
</feature>
<evidence type="ECO:0000256" key="1">
    <source>
        <dbReference type="SAM" id="MobiDB-lite"/>
    </source>
</evidence>
<sequence>MSNDVPSQSEAADTPTLVEKVALYSFHPFTDTELATIAKACEKDGYDNGGNEDFIAAAPKPHFTDSDGKVESVIAYHRDLVKSPTDGPDGPVSYDPNYFIVVKSPQWKKEGVLVVTLNEFELKEVPDDGEAVKRGWDAWMFTAKSSGLTILNLQIANMGWTEYTTWDDDQPEGQEVDGRDGKTWYEMHPEEPDEGERQQD</sequence>
<feature type="compositionally biased region" description="Basic and acidic residues" evidence="1">
    <location>
        <begin position="176"/>
        <end position="200"/>
    </location>
</feature>
<dbReference type="EMBL" id="JAACJM010000198">
    <property type="protein sequence ID" value="KAF5338229.1"/>
    <property type="molecule type" value="Genomic_DNA"/>
</dbReference>
<dbReference type="AlphaFoldDB" id="A0A8H5CBI8"/>
<keyword evidence="3" id="KW-1185">Reference proteome</keyword>
<accession>A0A8H5CBI8</accession>
<evidence type="ECO:0000313" key="3">
    <source>
        <dbReference type="Proteomes" id="UP000559256"/>
    </source>
</evidence>
<feature type="region of interest" description="Disordered" evidence="1">
    <location>
        <begin position="164"/>
        <end position="200"/>
    </location>
</feature>
<name>A0A8H5CBI8_9AGAR</name>
<gene>
    <name evidence="2" type="ORF">D9758_012864</name>
</gene>
<reference evidence="2 3" key="1">
    <citation type="journal article" date="2020" name="ISME J.">
        <title>Uncovering the hidden diversity of litter-decomposition mechanisms in mushroom-forming fungi.</title>
        <authorList>
            <person name="Floudas D."/>
            <person name="Bentzer J."/>
            <person name="Ahren D."/>
            <person name="Johansson T."/>
            <person name="Persson P."/>
            <person name="Tunlid A."/>
        </authorList>
    </citation>
    <scope>NUCLEOTIDE SEQUENCE [LARGE SCALE GENOMIC DNA]</scope>
    <source>
        <strain evidence="2 3">CBS 291.85</strain>
    </source>
</reference>
<dbReference type="OrthoDB" id="2751864at2759"/>
<evidence type="ECO:0000313" key="2">
    <source>
        <dbReference type="EMBL" id="KAF5338229.1"/>
    </source>
</evidence>
<organism evidence="2 3">
    <name type="scientific">Tetrapyrgos nigripes</name>
    <dbReference type="NCBI Taxonomy" id="182062"/>
    <lineage>
        <taxon>Eukaryota</taxon>
        <taxon>Fungi</taxon>
        <taxon>Dikarya</taxon>
        <taxon>Basidiomycota</taxon>
        <taxon>Agaricomycotina</taxon>
        <taxon>Agaricomycetes</taxon>
        <taxon>Agaricomycetidae</taxon>
        <taxon>Agaricales</taxon>
        <taxon>Marasmiineae</taxon>
        <taxon>Marasmiaceae</taxon>
        <taxon>Tetrapyrgos</taxon>
    </lineage>
</organism>